<name>A0A1F6G7N6_9PROT</name>
<evidence type="ECO:0000256" key="1">
    <source>
        <dbReference type="SAM" id="MobiDB-lite"/>
    </source>
</evidence>
<sequence length="215" mass="25306">MNRWLLWMFLLCLPGPLWALDTEEIKSIPETAKVAHQYDDPLEAVARVPAFVTDSRIDQLIYYPCENCHTKGMVAPNDKVRTLELMHMEINLDHGKGRFWCTTCHDINQRNQLISLKKQRISFDQPYLLCGQCHFARQRDFFQGAHGKRKDNWFGPKKLTNCTECHDPHVPQIRARLPRKEPDPRLGLSIDNSDKHHRHQPWDQAKEEHKDEVHQ</sequence>
<comment type="caution">
    <text evidence="3">The sequence shown here is derived from an EMBL/GenBank/DDBJ whole genome shotgun (WGS) entry which is preliminary data.</text>
</comment>
<evidence type="ECO:0000256" key="2">
    <source>
        <dbReference type="SAM" id="SignalP"/>
    </source>
</evidence>
<dbReference type="InterPro" id="IPR036280">
    <property type="entry name" value="Multihaem_cyt_sf"/>
</dbReference>
<dbReference type="Proteomes" id="UP000178449">
    <property type="component" value="Unassembled WGS sequence"/>
</dbReference>
<feature type="region of interest" description="Disordered" evidence="1">
    <location>
        <begin position="173"/>
        <end position="215"/>
    </location>
</feature>
<proteinExistence type="predicted"/>
<accession>A0A1F6G7N6</accession>
<keyword evidence="2" id="KW-0732">Signal</keyword>
<feature type="chain" id="PRO_5009524584" description="Cytochrome c7-like domain-containing protein" evidence="2">
    <location>
        <begin position="20"/>
        <end position="215"/>
    </location>
</feature>
<feature type="compositionally biased region" description="Basic and acidic residues" evidence="1">
    <location>
        <begin position="200"/>
        <end position="215"/>
    </location>
</feature>
<dbReference type="EMBL" id="MFNE01000043">
    <property type="protein sequence ID" value="OGG94108.1"/>
    <property type="molecule type" value="Genomic_DNA"/>
</dbReference>
<evidence type="ECO:0000313" key="3">
    <source>
        <dbReference type="EMBL" id="OGG94108.1"/>
    </source>
</evidence>
<evidence type="ECO:0008006" key="5">
    <source>
        <dbReference type="Google" id="ProtNLM"/>
    </source>
</evidence>
<dbReference type="AlphaFoldDB" id="A0A1F6G7N6"/>
<organism evidence="3 4">
    <name type="scientific">Candidatus Lambdaproteobacteria bacterium RIFOXYD2_FULL_50_16</name>
    <dbReference type="NCBI Taxonomy" id="1817772"/>
    <lineage>
        <taxon>Bacteria</taxon>
        <taxon>Pseudomonadati</taxon>
        <taxon>Pseudomonadota</taxon>
        <taxon>Candidatus Lambdaproteobacteria</taxon>
    </lineage>
</organism>
<protein>
    <recommendedName>
        <fullName evidence="5">Cytochrome c7-like domain-containing protein</fullName>
    </recommendedName>
</protein>
<dbReference type="Gene3D" id="3.90.10.10">
    <property type="entry name" value="Cytochrome C3"/>
    <property type="match status" value="1"/>
</dbReference>
<dbReference type="SUPFAM" id="SSF48695">
    <property type="entry name" value="Multiheme cytochromes"/>
    <property type="match status" value="1"/>
</dbReference>
<gene>
    <name evidence="3" type="ORF">A2527_09680</name>
</gene>
<evidence type="ECO:0000313" key="4">
    <source>
        <dbReference type="Proteomes" id="UP000178449"/>
    </source>
</evidence>
<feature type="signal peptide" evidence="2">
    <location>
        <begin position="1"/>
        <end position="19"/>
    </location>
</feature>
<dbReference type="STRING" id="1817772.A2527_09680"/>
<reference evidence="3 4" key="1">
    <citation type="journal article" date="2016" name="Nat. Commun.">
        <title>Thousands of microbial genomes shed light on interconnected biogeochemical processes in an aquifer system.</title>
        <authorList>
            <person name="Anantharaman K."/>
            <person name="Brown C.T."/>
            <person name="Hug L.A."/>
            <person name="Sharon I."/>
            <person name="Castelle C.J."/>
            <person name="Probst A.J."/>
            <person name="Thomas B.C."/>
            <person name="Singh A."/>
            <person name="Wilkins M.J."/>
            <person name="Karaoz U."/>
            <person name="Brodie E.L."/>
            <person name="Williams K.H."/>
            <person name="Hubbard S.S."/>
            <person name="Banfield J.F."/>
        </authorList>
    </citation>
    <scope>NUCLEOTIDE SEQUENCE [LARGE SCALE GENOMIC DNA]</scope>
</reference>